<comment type="pathway">
    <text evidence="5">Protein modification; protein ubiquitination.</text>
</comment>
<keyword evidence="15" id="KW-0862">Zinc</keyword>
<dbReference type="GO" id="GO:0005765">
    <property type="term" value="C:lysosomal membrane"/>
    <property type="evidence" value="ECO:0007669"/>
    <property type="project" value="UniProtKB-SubCell"/>
</dbReference>
<proteinExistence type="predicted"/>
<keyword evidence="12" id="KW-0863">Zinc-finger</keyword>
<dbReference type="SMART" id="SM00744">
    <property type="entry name" value="RINGv"/>
    <property type="match status" value="1"/>
</dbReference>
<evidence type="ECO:0000313" key="26">
    <source>
        <dbReference type="Proteomes" id="UP000264820"/>
    </source>
</evidence>
<dbReference type="SUPFAM" id="SSF57850">
    <property type="entry name" value="RING/U-box"/>
    <property type="match status" value="1"/>
</dbReference>
<accession>A0A3Q2X7U6</accession>
<feature type="transmembrane region" description="Helical" evidence="23">
    <location>
        <begin position="153"/>
        <end position="174"/>
    </location>
</feature>
<comment type="subcellular location">
    <subcellularLocation>
        <location evidence="4">Endoplasmic reticulum membrane</location>
        <topology evidence="4">Multi-pass membrane protein</topology>
    </subcellularLocation>
    <subcellularLocation>
        <location evidence="3">Endosome membrane</location>
        <topology evidence="3">Multi-pass membrane protein</topology>
    </subcellularLocation>
    <subcellularLocation>
        <location evidence="2">Lysosome membrane</location>
        <topology evidence="2">Multi-pass membrane protein</topology>
    </subcellularLocation>
</comment>
<evidence type="ECO:0000256" key="4">
    <source>
        <dbReference type="ARBA" id="ARBA00004477"/>
    </source>
</evidence>
<keyword evidence="7" id="KW-0254">Endocytosis</keyword>
<evidence type="ECO:0000256" key="8">
    <source>
        <dbReference type="ARBA" id="ARBA00022679"/>
    </source>
</evidence>
<evidence type="ECO:0000256" key="11">
    <source>
        <dbReference type="ARBA" id="ARBA00022753"/>
    </source>
</evidence>
<organism evidence="25 26">
    <name type="scientific">Hippocampus comes</name>
    <name type="common">Tiger tail seahorse</name>
    <dbReference type="NCBI Taxonomy" id="109280"/>
    <lineage>
        <taxon>Eukaryota</taxon>
        <taxon>Metazoa</taxon>
        <taxon>Chordata</taxon>
        <taxon>Craniata</taxon>
        <taxon>Vertebrata</taxon>
        <taxon>Euteleostomi</taxon>
        <taxon>Actinopterygii</taxon>
        <taxon>Neopterygii</taxon>
        <taxon>Teleostei</taxon>
        <taxon>Neoteleostei</taxon>
        <taxon>Acanthomorphata</taxon>
        <taxon>Syngnathiaria</taxon>
        <taxon>Syngnathiformes</taxon>
        <taxon>Syngnathoidei</taxon>
        <taxon>Syngnathidae</taxon>
        <taxon>Hippocampus</taxon>
    </lineage>
</organism>
<name>A0A3Q2X7U6_HIPCM</name>
<evidence type="ECO:0000256" key="23">
    <source>
        <dbReference type="SAM" id="Phobius"/>
    </source>
</evidence>
<dbReference type="GO" id="GO:0010008">
    <property type="term" value="C:endosome membrane"/>
    <property type="evidence" value="ECO:0007669"/>
    <property type="project" value="UniProtKB-SubCell"/>
</dbReference>
<keyword evidence="10" id="KW-0479">Metal-binding</keyword>
<dbReference type="GeneTree" id="ENSGT00940000158995"/>
<keyword evidence="18" id="KW-0458">Lysosome</keyword>
<dbReference type="GO" id="GO:0006897">
    <property type="term" value="P:endocytosis"/>
    <property type="evidence" value="ECO:0007669"/>
    <property type="project" value="UniProtKB-KW"/>
</dbReference>
<evidence type="ECO:0000256" key="9">
    <source>
        <dbReference type="ARBA" id="ARBA00022692"/>
    </source>
</evidence>
<evidence type="ECO:0000256" key="1">
    <source>
        <dbReference type="ARBA" id="ARBA00000900"/>
    </source>
</evidence>
<evidence type="ECO:0000256" key="2">
    <source>
        <dbReference type="ARBA" id="ARBA00004155"/>
    </source>
</evidence>
<keyword evidence="13" id="KW-0833">Ubl conjugation pathway</keyword>
<dbReference type="InterPro" id="IPR013083">
    <property type="entry name" value="Znf_RING/FYVE/PHD"/>
</dbReference>
<feature type="transmembrane region" description="Helical" evidence="23">
    <location>
        <begin position="194"/>
        <end position="216"/>
    </location>
</feature>
<dbReference type="AlphaFoldDB" id="A0A3Q2X7U6"/>
<keyword evidence="16 23" id="KW-1133">Transmembrane helix</keyword>
<keyword evidence="14" id="KW-0256">Endoplasmic reticulum</keyword>
<evidence type="ECO:0000256" key="19">
    <source>
        <dbReference type="ARBA" id="ARBA00040156"/>
    </source>
</evidence>
<evidence type="ECO:0000256" key="3">
    <source>
        <dbReference type="ARBA" id="ARBA00004337"/>
    </source>
</evidence>
<dbReference type="GO" id="GO:0005789">
    <property type="term" value="C:endoplasmic reticulum membrane"/>
    <property type="evidence" value="ECO:0007669"/>
    <property type="project" value="UniProtKB-SubCell"/>
</dbReference>
<evidence type="ECO:0000256" key="20">
    <source>
        <dbReference type="ARBA" id="ARBA00042437"/>
    </source>
</evidence>
<keyword evidence="17 23" id="KW-0472">Membrane</keyword>
<reference evidence="25" key="1">
    <citation type="submission" date="2025-08" db="UniProtKB">
        <authorList>
            <consortium name="Ensembl"/>
        </authorList>
    </citation>
    <scope>IDENTIFICATION</scope>
</reference>
<keyword evidence="26" id="KW-1185">Reference proteome</keyword>
<keyword evidence="8" id="KW-0808">Transferase</keyword>
<dbReference type="OMA" id="LCHCAND"/>
<evidence type="ECO:0000313" key="25">
    <source>
        <dbReference type="Ensembl" id="ENSHCOP00000000210.1"/>
    </source>
</evidence>
<evidence type="ECO:0000256" key="18">
    <source>
        <dbReference type="ARBA" id="ARBA00023228"/>
    </source>
</evidence>
<evidence type="ECO:0000259" key="24">
    <source>
        <dbReference type="PROSITE" id="PS51292"/>
    </source>
</evidence>
<evidence type="ECO:0000256" key="14">
    <source>
        <dbReference type="ARBA" id="ARBA00022824"/>
    </source>
</evidence>
<comment type="catalytic activity">
    <reaction evidence="1">
        <text>S-ubiquitinyl-[E2 ubiquitin-conjugating enzyme]-L-cysteine + [acceptor protein]-L-lysine = [E2 ubiquitin-conjugating enzyme]-L-cysteine + N(6)-ubiquitinyl-[acceptor protein]-L-lysine.</text>
        <dbReference type="EC" id="2.3.2.27"/>
    </reaction>
</comment>
<evidence type="ECO:0000256" key="15">
    <source>
        <dbReference type="ARBA" id="ARBA00022833"/>
    </source>
</evidence>
<sequence length="262" mass="29284">MTTGGCHQPDTLCHCANDTHVQTSDSTHFKSVSRFSSAVGRIVASSQNKKRKRGLVHPRSVLLIDRRAARALVCSDGPICRICHEGGCAEVLLSPCDCTGTLATVHKSCLELWLASSNTNCCELCNARFSIQRRLRPFTEWLQDPGSYEERRLVFCDIVCFLFVTPLATISGWLCLKGVKDDLQLGSLLQNTGLISLTLVLFTIYSLWTMVCLRFHCKLYSEWRRKDQKVHLIIPKAKEVVCSQHALLSTTSIHMPSDDSLV</sequence>
<dbReference type="Gene3D" id="3.30.40.10">
    <property type="entry name" value="Zinc/RING finger domain, C3HC4 (zinc finger)"/>
    <property type="match status" value="1"/>
</dbReference>
<feature type="domain" description="RING-CH-type" evidence="24">
    <location>
        <begin position="72"/>
        <end position="132"/>
    </location>
</feature>
<evidence type="ECO:0000256" key="5">
    <source>
        <dbReference type="ARBA" id="ARBA00004906"/>
    </source>
</evidence>
<dbReference type="GO" id="GO:0016567">
    <property type="term" value="P:protein ubiquitination"/>
    <property type="evidence" value="ECO:0007669"/>
    <property type="project" value="TreeGrafter"/>
</dbReference>
<evidence type="ECO:0000256" key="6">
    <source>
        <dbReference type="ARBA" id="ARBA00012483"/>
    </source>
</evidence>
<evidence type="ECO:0000256" key="13">
    <source>
        <dbReference type="ARBA" id="ARBA00022786"/>
    </source>
</evidence>
<dbReference type="PANTHER" id="PTHR46065">
    <property type="entry name" value="E3 UBIQUITIN-PROTEIN LIGASE MARCH 2/3 FAMILY MEMBER"/>
    <property type="match status" value="1"/>
</dbReference>
<evidence type="ECO:0000256" key="10">
    <source>
        <dbReference type="ARBA" id="ARBA00022723"/>
    </source>
</evidence>
<protein>
    <recommendedName>
        <fullName evidence="19">E3 ubiquitin-protein ligase MARCHF2</fullName>
        <ecNumber evidence="6">2.3.2.27</ecNumber>
    </recommendedName>
    <alternativeName>
        <fullName evidence="21">Membrane-associated RING finger protein 2</fullName>
    </alternativeName>
    <alternativeName>
        <fullName evidence="20">Membrane-associated RING-CH protein II</fullName>
    </alternativeName>
    <alternativeName>
        <fullName evidence="22">RING-type E3 ubiquitin transferase MARCHF2</fullName>
    </alternativeName>
</protein>
<evidence type="ECO:0000256" key="12">
    <source>
        <dbReference type="ARBA" id="ARBA00022771"/>
    </source>
</evidence>
<evidence type="ECO:0000256" key="17">
    <source>
        <dbReference type="ARBA" id="ARBA00023136"/>
    </source>
</evidence>
<dbReference type="Proteomes" id="UP000264820">
    <property type="component" value="Unplaced"/>
</dbReference>
<keyword evidence="11" id="KW-0967">Endosome</keyword>
<reference evidence="25" key="2">
    <citation type="submission" date="2025-09" db="UniProtKB">
        <authorList>
            <consortium name="Ensembl"/>
        </authorList>
    </citation>
    <scope>IDENTIFICATION</scope>
</reference>
<dbReference type="PROSITE" id="PS51292">
    <property type="entry name" value="ZF_RING_CH"/>
    <property type="match status" value="1"/>
</dbReference>
<dbReference type="EC" id="2.3.2.27" evidence="6"/>
<dbReference type="PANTHER" id="PTHR46065:SF4">
    <property type="entry name" value="E3 UBIQUITIN-PROTEIN LIGASE MARCHF2"/>
    <property type="match status" value="1"/>
</dbReference>
<dbReference type="InterPro" id="IPR011016">
    <property type="entry name" value="Znf_RING-CH"/>
</dbReference>
<dbReference type="GO" id="GO:0061630">
    <property type="term" value="F:ubiquitin protein ligase activity"/>
    <property type="evidence" value="ECO:0007669"/>
    <property type="project" value="UniProtKB-EC"/>
</dbReference>
<dbReference type="STRING" id="109280.ENSHCOP00000000210"/>
<dbReference type="Pfam" id="PF12906">
    <property type="entry name" value="RINGv"/>
    <property type="match status" value="1"/>
</dbReference>
<evidence type="ECO:0000256" key="7">
    <source>
        <dbReference type="ARBA" id="ARBA00022583"/>
    </source>
</evidence>
<evidence type="ECO:0000256" key="16">
    <source>
        <dbReference type="ARBA" id="ARBA00022989"/>
    </source>
</evidence>
<evidence type="ECO:0000256" key="21">
    <source>
        <dbReference type="ARBA" id="ARBA00043183"/>
    </source>
</evidence>
<keyword evidence="9 23" id="KW-0812">Transmembrane</keyword>
<evidence type="ECO:0000256" key="22">
    <source>
        <dbReference type="ARBA" id="ARBA00043232"/>
    </source>
</evidence>
<dbReference type="Ensembl" id="ENSHCOT00000014154.1">
    <property type="protein sequence ID" value="ENSHCOP00000000210.1"/>
    <property type="gene ID" value="ENSHCOG00000000979.1"/>
</dbReference>
<dbReference type="GO" id="GO:0008270">
    <property type="term" value="F:zinc ion binding"/>
    <property type="evidence" value="ECO:0007669"/>
    <property type="project" value="UniProtKB-KW"/>
</dbReference>